<comment type="caution">
    <text evidence="1">The sequence shown here is derived from an EMBL/GenBank/DDBJ whole genome shotgun (WGS) entry which is preliminary data.</text>
</comment>
<sequence length="57" mass="6412">MKILVQPATRKCSSDSCNYTCPVYNTGAEGLEELIKKLAKKIHKGENHRGKVCWYGN</sequence>
<name>A0ABQ0C0R4_9FIRM</name>
<evidence type="ECO:0000313" key="1">
    <source>
        <dbReference type="EMBL" id="GAA6502384.1"/>
    </source>
</evidence>
<dbReference type="EMBL" id="BAABZQ010000001">
    <property type="protein sequence ID" value="GAA6502384.1"/>
    <property type="molecule type" value="Genomic_DNA"/>
</dbReference>
<evidence type="ECO:0000313" key="2">
    <source>
        <dbReference type="Proteomes" id="UP001600941"/>
    </source>
</evidence>
<organism evidence="1 2">
    <name type="scientific">Blautia parvula</name>
    <dbReference type="NCBI Taxonomy" id="2877527"/>
    <lineage>
        <taxon>Bacteria</taxon>
        <taxon>Bacillati</taxon>
        <taxon>Bacillota</taxon>
        <taxon>Clostridia</taxon>
        <taxon>Lachnospirales</taxon>
        <taxon>Lachnospiraceae</taxon>
        <taxon>Blautia</taxon>
    </lineage>
</organism>
<dbReference type="Proteomes" id="UP001600941">
    <property type="component" value="Unassembled WGS sequence"/>
</dbReference>
<keyword evidence="2" id="KW-1185">Reference proteome</keyword>
<accession>A0ABQ0C0R4</accession>
<gene>
    <name evidence="1" type="ORF">K340107D12_52000</name>
</gene>
<proteinExistence type="predicted"/>
<protein>
    <submittedName>
        <fullName evidence="1">Uncharacterized protein</fullName>
    </submittedName>
</protein>
<reference evidence="1 2" key="1">
    <citation type="submission" date="2024-04" db="EMBL/GenBank/DDBJ databases">
        <title>Defined microbial consortia suppress multidrug-resistant proinflammatory Enterobacteriaceae via ecological control.</title>
        <authorList>
            <person name="Furuichi M."/>
            <person name="Kawaguchi T."/>
            <person name="Pust M."/>
            <person name="Yasuma K."/>
            <person name="Plichta D."/>
            <person name="Hasegawa N."/>
            <person name="Ohya T."/>
            <person name="Bhattarai S."/>
            <person name="Sasajima S."/>
            <person name="Aoto Y."/>
            <person name="Tuganbaev T."/>
            <person name="Yaginuma M."/>
            <person name="Ueda M."/>
            <person name="Okahashi N."/>
            <person name="Amafuji K."/>
            <person name="Kiridooshi Y."/>
            <person name="Sugita K."/>
            <person name="Strazar M."/>
            <person name="Skelly A."/>
            <person name="Suda W."/>
            <person name="Hattori M."/>
            <person name="Nakamoto N."/>
            <person name="Caballero S."/>
            <person name="Norman J."/>
            <person name="Olle B."/>
            <person name="Tanoue T."/>
            <person name="Arita M."/>
            <person name="Bucci V."/>
            <person name="Atarashi K."/>
            <person name="Xavier R."/>
            <person name="Honda K."/>
        </authorList>
    </citation>
    <scope>NUCLEOTIDE SEQUENCE [LARGE SCALE GENOMIC DNA]</scope>
    <source>
        <strain evidence="2">k34-0107-D12</strain>
    </source>
</reference>